<sequence>MIELPDTPGPSSANPSLLDFGASLVPPTGARELRVDRPGNRYMIEVNFPPMKPDDSRVFVSRLLEAKRKGVRVPYPLGVPQGAPGKPVIDGAGQAGIMLALRDFTPHYRFKEGYWFSIEDENGQHYLHNCRSVGSADAAGEATIQIEPALRHPFLDGAKLHFAKPMIEGLPQGDSWGWQIPVHHLIALSVPIREVA</sequence>
<dbReference type="EMBL" id="LBHB01000004">
    <property type="protein sequence ID" value="KLE32459.1"/>
    <property type="molecule type" value="Genomic_DNA"/>
</dbReference>
<dbReference type="OrthoDB" id="7173828at2"/>
<dbReference type="RefSeq" id="WP_047004973.1">
    <property type="nucleotide sequence ID" value="NZ_LBHB01000004.1"/>
</dbReference>
<gene>
    <name evidence="2" type="ORF">AAW00_13625</name>
</gene>
<protein>
    <submittedName>
        <fullName evidence="2">Uncharacterized protein</fullName>
    </submittedName>
</protein>
<dbReference type="AlphaFoldDB" id="A0A0G9MPD2"/>
<dbReference type="STRING" id="1581420.AAW00_13625"/>
<accession>A0A0G9MPD2</accession>
<dbReference type="Proteomes" id="UP000053464">
    <property type="component" value="Unassembled WGS sequence"/>
</dbReference>
<name>A0A0G9MPD2_9SPHN</name>
<comment type="caution">
    <text evidence="2">The sequence shown here is derived from an EMBL/GenBank/DDBJ whole genome shotgun (WGS) entry which is preliminary data.</text>
</comment>
<dbReference type="PATRIC" id="fig|1581420.6.peg.2786"/>
<evidence type="ECO:0000313" key="2">
    <source>
        <dbReference type="EMBL" id="KLE32459.1"/>
    </source>
</evidence>
<organism evidence="2 3">
    <name type="scientific">Aurantiacibacter luteus</name>
    <dbReference type="NCBI Taxonomy" id="1581420"/>
    <lineage>
        <taxon>Bacteria</taxon>
        <taxon>Pseudomonadati</taxon>
        <taxon>Pseudomonadota</taxon>
        <taxon>Alphaproteobacteria</taxon>
        <taxon>Sphingomonadales</taxon>
        <taxon>Erythrobacteraceae</taxon>
        <taxon>Aurantiacibacter</taxon>
    </lineage>
</organism>
<keyword evidence="3" id="KW-1185">Reference proteome</keyword>
<evidence type="ECO:0000313" key="3">
    <source>
        <dbReference type="Proteomes" id="UP000053464"/>
    </source>
</evidence>
<reference evidence="2 3" key="1">
    <citation type="submission" date="2015-04" db="EMBL/GenBank/DDBJ databases">
        <title>The draft genome sequence of Erythrobacter luteus KA37.</title>
        <authorList>
            <person name="Zhuang L."/>
            <person name="Liu Y."/>
            <person name="Shao Z."/>
        </authorList>
    </citation>
    <scope>NUCLEOTIDE SEQUENCE [LARGE SCALE GENOMIC DNA]</scope>
    <source>
        <strain evidence="2 3">KA37</strain>
    </source>
</reference>
<feature type="region of interest" description="Disordered" evidence="1">
    <location>
        <begin position="1"/>
        <end position="21"/>
    </location>
</feature>
<evidence type="ECO:0000256" key="1">
    <source>
        <dbReference type="SAM" id="MobiDB-lite"/>
    </source>
</evidence>
<proteinExistence type="predicted"/>